<gene>
    <name evidence="2" type="ORF">CELE_T27F6.10</name>
    <name evidence="2 4" type="ORF">T27F6.10</name>
</gene>
<dbReference type="Bgee" id="WBGene00077508">
    <property type="expression patterns" value="Expressed in embryo and 2 other cell types or tissues"/>
</dbReference>
<sequence>MSSTKTVLPDVFKKAWELISKIFWSLAAVIAISFIPFCGLLEVLIYFGVYAGMAYGVIALTGILVTLYQAINCKWVMGLLTKDVIIFDVFVICMDYTPFVVAVSVVMLCHLINIKRELFQFIIKIKEKAEYEEVAKEKLVLYHKHHHEPNYTFNCDNDH</sequence>
<dbReference type="SMR" id="A9UJP6"/>
<dbReference type="InParanoid" id="A9UJP6"/>
<evidence type="ECO:0000313" key="2">
    <source>
        <dbReference type="EMBL" id="CAP59532.1"/>
    </source>
</evidence>
<dbReference type="AlphaFoldDB" id="A9UJP6"/>
<keyword evidence="1" id="KW-0472">Membrane</keyword>
<dbReference type="AGR" id="WB:WBGene00077508"/>
<keyword evidence="3" id="KW-1185">Reference proteome</keyword>
<dbReference type="PaxDb" id="6239-T27F6.10"/>
<protein>
    <submittedName>
        <fullName evidence="2">Uncharacterized protein</fullName>
    </submittedName>
</protein>
<keyword evidence="1" id="KW-1133">Transmembrane helix</keyword>
<dbReference type="GeneID" id="6418604"/>
<dbReference type="CTD" id="6418604"/>
<feature type="transmembrane region" description="Helical" evidence="1">
    <location>
        <begin position="22"/>
        <end position="47"/>
    </location>
</feature>
<name>A9UJP6_CAEEL</name>
<evidence type="ECO:0000313" key="3">
    <source>
        <dbReference type="Proteomes" id="UP000001940"/>
    </source>
</evidence>
<dbReference type="WormBase" id="T27F6.10">
    <property type="protein sequence ID" value="CE42026"/>
    <property type="gene ID" value="WBGene00077508"/>
</dbReference>
<organism evidence="2 3">
    <name type="scientific">Caenorhabditis elegans</name>
    <dbReference type="NCBI Taxonomy" id="6239"/>
    <lineage>
        <taxon>Eukaryota</taxon>
        <taxon>Metazoa</taxon>
        <taxon>Ecdysozoa</taxon>
        <taxon>Nematoda</taxon>
        <taxon>Chromadorea</taxon>
        <taxon>Rhabditida</taxon>
        <taxon>Rhabditina</taxon>
        <taxon>Rhabditomorpha</taxon>
        <taxon>Rhabditoidea</taxon>
        <taxon>Rhabditidae</taxon>
        <taxon>Peloderinae</taxon>
        <taxon>Caenorhabditis</taxon>
    </lineage>
</organism>
<dbReference type="KEGG" id="cel:CELE_T27F6.10"/>
<keyword evidence="1" id="KW-0812">Transmembrane</keyword>
<feature type="transmembrane region" description="Helical" evidence="1">
    <location>
        <begin position="53"/>
        <end position="72"/>
    </location>
</feature>
<reference evidence="2 3" key="1">
    <citation type="journal article" date="1998" name="Science">
        <title>Genome sequence of the nematode C. elegans: a platform for investigating biology.</title>
        <authorList>
            <consortium name="The C. elegans sequencing consortium"/>
            <person name="Sulson J.E."/>
            <person name="Waterston R."/>
        </authorList>
    </citation>
    <scope>NUCLEOTIDE SEQUENCE [LARGE SCALE GENOMIC DNA]</scope>
    <source>
        <strain evidence="2 3">Bristol N2</strain>
    </source>
</reference>
<proteinExistence type="predicted"/>
<evidence type="ECO:0000256" key="1">
    <source>
        <dbReference type="SAM" id="Phobius"/>
    </source>
</evidence>
<evidence type="ECO:0000313" key="4">
    <source>
        <dbReference type="WormBase" id="T27F6.10"/>
    </source>
</evidence>
<dbReference type="EMBL" id="BX284601">
    <property type="protein sequence ID" value="CAP59532.1"/>
    <property type="molecule type" value="Genomic_DNA"/>
</dbReference>
<dbReference type="RefSeq" id="NP_001122524.1">
    <property type="nucleotide sequence ID" value="NM_001129052.1"/>
</dbReference>
<dbReference type="HOGENOM" id="CLU_1662372_0_0_1"/>
<dbReference type="Proteomes" id="UP000001940">
    <property type="component" value="Chromosome I"/>
</dbReference>
<accession>A9UJP6</accession>
<feature type="transmembrane region" description="Helical" evidence="1">
    <location>
        <begin position="84"/>
        <end position="108"/>
    </location>
</feature>
<dbReference type="UCSC" id="T27F6.10">
    <property type="organism name" value="c. elegans"/>
</dbReference>